<evidence type="ECO:0000313" key="16">
    <source>
        <dbReference type="Proteomes" id="UP000253970"/>
    </source>
</evidence>
<name>A0A369MZ03_EGGLN</name>
<dbReference type="CDD" id="cd06091">
    <property type="entry name" value="KOW_NusG"/>
    <property type="match status" value="1"/>
</dbReference>
<accession>A0A369MZ03</accession>
<dbReference type="InterPro" id="IPR001062">
    <property type="entry name" value="Transcrpt_antiterm_NusG"/>
</dbReference>
<dbReference type="InterPro" id="IPR047663">
    <property type="entry name" value="Transcription_antiterm_LoaP"/>
</dbReference>
<evidence type="ECO:0000256" key="2">
    <source>
        <dbReference type="ARBA" id="ARBA00023015"/>
    </source>
</evidence>
<feature type="domain" description="NusG-like N-terminal" evidence="6">
    <location>
        <begin position="2"/>
        <end position="98"/>
    </location>
</feature>
<dbReference type="EMBL" id="PPUQ01000003">
    <property type="protein sequence ID" value="RDC40522.1"/>
    <property type="molecule type" value="Genomic_DNA"/>
</dbReference>
<dbReference type="InterPro" id="IPR005824">
    <property type="entry name" value="KOW"/>
</dbReference>
<dbReference type="Proteomes" id="UP000253752">
    <property type="component" value="Unassembled WGS sequence"/>
</dbReference>
<evidence type="ECO:0000313" key="11">
    <source>
        <dbReference type="EMBL" id="RDC40522.1"/>
    </source>
</evidence>
<evidence type="ECO:0000256" key="3">
    <source>
        <dbReference type="ARBA" id="ARBA00023163"/>
    </source>
</evidence>
<dbReference type="EMBL" id="PPTX01000003">
    <property type="protein sequence ID" value="RDB81012.1"/>
    <property type="molecule type" value="Genomic_DNA"/>
</dbReference>
<dbReference type="AlphaFoldDB" id="A0A369MZ03"/>
<evidence type="ECO:0000313" key="7">
    <source>
        <dbReference type="EMBL" id="MVN33601.1"/>
    </source>
</evidence>
<organism evidence="8 16">
    <name type="scientific">Eggerthella lenta</name>
    <name type="common">Eubacterium lentum</name>
    <dbReference type="NCBI Taxonomy" id="84112"/>
    <lineage>
        <taxon>Bacteria</taxon>
        <taxon>Bacillati</taxon>
        <taxon>Actinomycetota</taxon>
        <taxon>Coriobacteriia</taxon>
        <taxon>Eggerthellales</taxon>
        <taxon>Eggerthellaceae</taxon>
        <taxon>Eggerthella</taxon>
    </lineage>
</organism>
<dbReference type="Proteomes" id="UP000253857">
    <property type="component" value="Unassembled WGS sequence"/>
</dbReference>
<dbReference type="CDD" id="cd09889">
    <property type="entry name" value="NGN_Bact_2"/>
    <property type="match status" value="1"/>
</dbReference>
<dbReference type="PANTHER" id="PTHR30265:SF4">
    <property type="entry name" value="KOW MOTIF FAMILY PROTEIN, EXPRESSED"/>
    <property type="match status" value="1"/>
</dbReference>
<comment type="similarity">
    <text evidence="4">Belongs to the NusG family.</text>
</comment>
<dbReference type="InterPro" id="IPR036735">
    <property type="entry name" value="NGN_dom_sf"/>
</dbReference>
<evidence type="ECO:0000313" key="10">
    <source>
        <dbReference type="EMBL" id="RDB83561.1"/>
    </source>
</evidence>
<gene>
    <name evidence="7" type="primary">loaP</name>
    <name evidence="11" type="ORF">C1853_03750</name>
    <name evidence="10" type="ORF">C1871_11420</name>
    <name evidence="9" type="ORF">C1872_02905</name>
    <name evidence="8" type="ORF">C1875_10130</name>
    <name evidence="12" type="ORF">FIC87_00820</name>
    <name evidence="7" type="ORF">GO726_10565</name>
</gene>
<dbReference type="Proteomes" id="UP000436429">
    <property type="component" value="Unassembled WGS sequence"/>
</dbReference>
<dbReference type="EMBL" id="PPTU01000015">
    <property type="protein sequence ID" value="RDB69204.1"/>
    <property type="molecule type" value="Genomic_DNA"/>
</dbReference>
<evidence type="ECO:0000313" key="14">
    <source>
        <dbReference type="Proteomes" id="UP000253857"/>
    </source>
</evidence>
<dbReference type="EMBL" id="WPOM01000020">
    <property type="protein sequence ID" value="MVN33601.1"/>
    <property type="molecule type" value="Genomic_DNA"/>
</dbReference>
<dbReference type="Gene3D" id="3.30.70.940">
    <property type="entry name" value="NusG, N-terminal domain"/>
    <property type="match status" value="1"/>
</dbReference>
<evidence type="ECO:0000259" key="6">
    <source>
        <dbReference type="Pfam" id="PF02357"/>
    </source>
</evidence>
<feature type="domain" description="KOW" evidence="5">
    <location>
        <begin position="119"/>
        <end position="148"/>
    </location>
</feature>
<dbReference type="GO" id="GO:0032784">
    <property type="term" value="P:regulation of DNA-templated transcription elongation"/>
    <property type="evidence" value="ECO:0007669"/>
    <property type="project" value="InterPro"/>
</dbReference>
<dbReference type="Proteomes" id="UP000253970">
    <property type="component" value="Unassembled WGS sequence"/>
</dbReference>
<evidence type="ECO:0000256" key="4">
    <source>
        <dbReference type="RuleBase" id="RU000538"/>
    </source>
</evidence>
<dbReference type="InterPro" id="IPR014722">
    <property type="entry name" value="Rib_uL2_dom2"/>
</dbReference>
<dbReference type="NCBIfam" id="NF033641">
    <property type="entry name" value="antiterm_LoaP"/>
    <property type="match status" value="1"/>
</dbReference>
<dbReference type="GeneID" id="69511330"/>
<dbReference type="InterPro" id="IPR006645">
    <property type="entry name" value="NGN-like_dom"/>
</dbReference>
<dbReference type="GO" id="GO:0006354">
    <property type="term" value="P:DNA-templated transcription elongation"/>
    <property type="evidence" value="ECO:0007669"/>
    <property type="project" value="InterPro"/>
</dbReference>
<dbReference type="EMBL" id="VEVP01000001">
    <property type="protein sequence ID" value="TNU96263.1"/>
    <property type="molecule type" value="Genomic_DNA"/>
</dbReference>
<dbReference type="RefSeq" id="WP_009304219.1">
    <property type="nucleotide sequence ID" value="NZ_AP031442.1"/>
</dbReference>
<proteinExistence type="inferred from homology"/>
<reference evidence="13 14" key="2">
    <citation type="journal article" date="2018" name="Elife">
        <title>Discovery and characterization of a prevalent human gut bacterial enzyme sufficient for the inactivation of a family of plant toxins.</title>
        <authorList>
            <person name="Koppel N."/>
            <person name="Bisanz J.E."/>
            <person name="Pandelia M.E."/>
            <person name="Turnbaugh P.J."/>
            <person name="Balskus E.P."/>
        </authorList>
    </citation>
    <scope>NUCLEOTIDE SEQUENCE [LARGE SCALE GENOMIC DNA]</scope>
    <source>
        <strain evidence="11 15">16A</strain>
        <strain evidence="10 14">FAA1-1-60AUCSF</strain>
        <strain evidence="9 13">MR1 #12</strain>
        <strain evidence="8 16">W1 BHI 6</strain>
    </source>
</reference>
<dbReference type="SUPFAM" id="SSF50104">
    <property type="entry name" value="Translation proteins SH3-like domain"/>
    <property type="match status" value="1"/>
</dbReference>
<evidence type="ECO:0000313" key="15">
    <source>
        <dbReference type="Proteomes" id="UP000253915"/>
    </source>
</evidence>
<keyword evidence="4" id="KW-0806">Transcription termination</keyword>
<dbReference type="EMBL" id="PPTY01000023">
    <property type="protein sequence ID" value="RDB83561.1"/>
    <property type="molecule type" value="Genomic_DNA"/>
</dbReference>
<dbReference type="Pfam" id="PF00467">
    <property type="entry name" value="KOW"/>
    <property type="match status" value="1"/>
</dbReference>
<dbReference type="Proteomes" id="UP000312594">
    <property type="component" value="Unassembled WGS sequence"/>
</dbReference>
<comment type="caution">
    <text evidence="8">The sequence shown here is derived from an EMBL/GenBank/DDBJ whole genome shotgun (WGS) entry which is preliminary data.</text>
</comment>
<evidence type="ECO:0000313" key="12">
    <source>
        <dbReference type="EMBL" id="TNU96263.1"/>
    </source>
</evidence>
<keyword evidence="1 4" id="KW-0889">Transcription antitermination</keyword>
<dbReference type="Gene3D" id="2.30.30.30">
    <property type="match status" value="1"/>
</dbReference>
<comment type="function">
    <text evidence="4">Participates in transcription elongation, termination and antitermination.</text>
</comment>
<evidence type="ECO:0000313" key="8">
    <source>
        <dbReference type="EMBL" id="RDB69204.1"/>
    </source>
</evidence>
<dbReference type="GO" id="GO:0006353">
    <property type="term" value="P:DNA-templated transcription termination"/>
    <property type="evidence" value="ECO:0007669"/>
    <property type="project" value="UniProtKB-KW"/>
</dbReference>
<protein>
    <recommendedName>
        <fullName evidence="4">Transcription termination/antitermination protein NusG</fullName>
    </recommendedName>
</protein>
<reference evidence="12 17" key="1">
    <citation type="journal article" date="2005" name="Appl. Environ. Microbiol.">
        <title>Intestinal bacterial communities that produce active estrogen-like compounds enterodiol and enterolactone in humans.</title>
        <authorList>
            <person name="Clavel T."/>
            <person name="Henderson G."/>
            <person name="Alpert C.A."/>
            <person name="Philippe C."/>
            <person name="Rigottier-Gois L."/>
            <person name="Dore J."/>
            <person name="Blaut M."/>
        </authorList>
    </citation>
    <scope>NUCLEOTIDE SEQUENCE [LARGE SCALE GENOMIC DNA]</scope>
    <source>
        <strain evidence="12 17">SECO-MT75m2</strain>
    </source>
</reference>
<evidence type="ECO:0000313" key="18">
    <source>
        <dbReference type="Proteomes" id="UP000436429"/>
    </source>
</evidence>
<sequence>MWYVAQVQAGRESSTLEMCRRLVPPSVMEDCFMPEYEVMWKIRGEWRLVKRLLFPGYLFFVTDDPEALNRELSRVPMPIRLLGNEENSFFPLTGKERDWFLSFMDGNHTVRMSEGYISGDKITVTRGPLMGFEGDIRKIDRHKRRAYIDVSLFGRTVPASVGLEIVRKSA</sequence>
<keyword evidence="3 4" id="KW-0804">Transcription</keyword>
<dbReference type="SUPFAM" id="SSF82679">
    <property type="entry name" value="N-utilization substance G protein NusG, N-terminal domain"/>
    <property type="match status" value="1"/>
</dbReference>
<dbReference type="PRINTS" id="PR00338">
    <property type="entry name" value="NUSGTNSCPFCT"/>
</dbReference>
<dbReference type="InterPro" id="IPR043425">
    <property type="entry name" value="NusG-like"/>
</dbReference>
<evidence type="ECO:0000313" key="13">
    <source>
        <dbReference type="Proteomes" id="UP000253752"/>
    </source>
</evidence>
<evidence type="ECO:0000259" key="5">
    <source>
        <dbReference type="Pfam" id="PF00467"/>
    </source>
</evidence>
<dbReference type="Pfam" id="PF02357">
    <property type="entry name" value="NusG"/>
    <property type="match status" value="1"/>
</dbReference>
<dbReference type="Proteomes" id="UP000253915">
    <property type="component" value="Unassembled WGS sequence"/>
</dbReference>
<keyword evidence="2 4" id="KW-0805">Transcription regulation</keyword>
<reference evidence="12" key="3">
    <citation type="submission" date="2019-06" db="EMBL/GenBank/DDBJ databases">
        <authorList>
            <person name="Bisanz J.E."/>
            <person name="Turnbaugh P.J."/>
        </authorList>
    </citation>
    <scope>NUCLEOTIDE SEQUENCE</scope>
    <source>
        <strain evidence="12">SECO-MT75m2</strain>
    </source>
</reference>
<evidence type="ECO:0000313" key="17">
    <source>
        <dbReference type="Proteomes" id="UP000312594"/>
    </source>
</evidence>
<dbReference type="PANTHER" id="PTHR30265">
    <property type="entry name" value="RHO-INTERACTING TRANSCRIPTION TERMINATION FACTOR NUSG"/>
    <property type="match status" value="1"/>
</dbReference>
<reference evidence="7 18" key="4">
    <citation type="submission" date="2019-11" db="EMBL/GenBank/DDBJ databases">
        <title>Whole genome shotgun sequencing (WGS) data from Adlercreutzia equolifaciens ResAG-91, Eggerthella lenta MRI-F36, MRI-F37, MRI-F40, ResAG-49, ResAG-88, ResAG-121, ResAG-145, and Gordonibacter sp. ResAG-5, ResAG-26, ResAG-43, ResAG-50, ResAG-59.</title>
        <authorList>
            <person name="Stoll D.A."/>
            <person name="Danylec N."/>
            <person name="Franz C.M.A.P."/>
            <person name="Huch M."/>
        </authorList>
    </citation>
    <scope>NUCLEOTIDE SEQUENCE [LARGE SCALE GENOMIC DNA]</scope>
    <source>
        <strain evidence="7 18">ResAG-88</strain>
    </source>
</reference>
<dbReference type="InterPro" id="IPR008991">
    <property type="entry name" value="Translation_prot_SH3-like_sf"/>
</dbReference>
<evidence type="ECO:0000256" key="1">
    <source>
        <dbReference type="ARBA" id="ARBA00022814"/>
    </source>
</evidence>
<evidence type="ECO:0000313" key="9">
    <source>
        <dbReference type="EMBL" id="RDB81012.1"/>
    </source>
</evidence>
<dbReference type="GO" id="GO:0031564">
    <property type="term" value="P:transcription antitermination"/>
    <property type="evidence" value="ECO:0007669"/>
    <property type="project" value="UniProtKB-KW"/>
</dbReference>